<dbReference type="PANTHER" id="PTHR11514:SF155">
    <property type="entry name" value="TRANSCRIPTION FACTOR MYC4"/>
    <property type="match status" value="1"/>
</dbReference>
<dbReference type="Gene3D" id="4.10.280.10">
    <property type="entry name" value="Helix-loop-helix DNA-binding domain"/>
    <property type="match status" value="1"/>
</dbReference>
<gene>
    <name evidence="10" type="ordered locus">AALP_Aa7g000700</name>
</gene>
<dbReference type="SMART" id="SM00353">
    <property type="entry name" value="HLH"/>
    <property type="match status" value="1"/>
</dbReference>
<evidence type="ECO:0000256" key="1">
    <source>
        <dbReference type="ARBA" id="ARBA00004123"/>
    </source>
</evidence>
<keyword evidence="7" id="KW-0175">Coiled coil</keyword>
<feature type="domain" description="BHLH" evidence="9">
    <location>
        <begin position="359"/>
        <end position="408"/>
    </location>
</feature>
<dbReference type="SUPFAM" id="SSF47459">
    <property type="entry name" value="HLH, helix-loop-helix DNA-binding domain"/>
    <property type="match status" value="1"/>
</dbReference>
<dbReference type="PANTHER" id="PTHR11514">
    <property type="entry name" value="MYC"/>
    <property type="match status" value="1"/>
</dbReference>
<evidence type="ECO:0000256" key="7">
    <source>
        <dbReference type="SAM" id="Coils"/>
    </source>
</evidence>
<keyword evidence="5 6" id="KW-0539">Nucleus</keyword>
<dbReference type="GO" id="GO:0005634">
    <property type="term" value="C:nucleus"/>
    <property type="evidence" value="ECO:0007669"/>
    <property type="project" value="UniProtKB-SubCell"/>
</dbReference>
<dbReference type="InterPro" id="IPR036638">
    <property type="entry name" value="HLH_DNA-bd_sf"/>
</dbReference>
<evidence type="ECO:0000313" key="11">
    <source>
        <dbReference type="Proteomes" id="UP000029120"/>
    </source>
</evidence>
<keyword evidence="11" id="KW-1185">Reference proteome</keyword>
<accession>A0A087GF20</accession>
<dbReference type="OMA" id="RIQCSKR"/>
<feature type="region of interest" description="Disordered" evidence="8">
    <location>
        <begin position="335"/>
        <end position="369"/>
    </location>
</feature>
<dbReference type="GO" id="GO:0046983">
    <property type="term" value="F:protein dimerization activity"/>
    <property type="evidence" value="ECO:0007669"/>
    <property type="project" value="InterPro"/>
</dbReference>
<keyword evidence="2 6" id="KW-0805">Transcription regulation</keyword>
<evidence type="ECO:0000259" key="9">
    <source>
        <dbReference type="PROSITE" id="PS50888"/>
    </source>
</evidence>
<dbReference type="Gramene" id="KFK28472">
    <property type="protein sequence ID" value="KFK28472"/>
    <property type="gene ID" value="AALP_AA7G000700"/>
</dbReference>
<reference evidence="11" key="1">
    <citation type="journal article" date="2015" name="Nat. Plants">
        <title>Genome expansion of Arabis alpina linked with retrotransposition and reduced symmetric DNA methylation.</title>
        <authorList>
            <person name="Willing E.M."/>
            <person name="Rawat V."/>
            <person name="Mandakova T."/>
            <person name="Maumus F."/>
            <person name="James G.V."/>
            <person name="Nordstroem K.J."/>
            <person name="Becker C."/>
            <person name="Warthmann N."/>
            <person name="Chica C."/>
            <person name="Szarzynska B."/>
            <person name="Zytnicki M."/>
            <person name="Albani M.C."/>
            <person name="Kiefer C."/>
            <person name="Bergonzi S."/>
            <person name="Castaings L."/>
            <person name="Mateos J.L."/>
            <person name="Berns M.C."/>
            <person name="Bujdoso N."/>
            <person name="Piofczyk T."/>
            <person name="de Lorenzo L."/>
            <person name="Barrero-Sicilia C."/>
            <person name="Mateos I."/>
            <person name="Piednoel M."/>
            <person name="Hagmann J."/>
            <person name="Chen-Min-Tao R."/>
            <person name="Iglesias-Fernandez R."/>
            <person name="Schuster S.C."/>
            <person name="Alonso-Blanco C."/>
            <person name="Roudier F."/>
            <person name="Carbonero P."/>
            <person name="Paz-Ares J."/>
            <person name="Davis S.J."/>
            <person name="Pecinka A."/>
            <person name="Quesneville H."/>
            <person name="Colot V."/>
            <person name="Lysak M.A."/>
            <person name="Weigel D."/>
            <person name="Coupland G."/>
            <person name="Schneeberger K."/>
        </authorList>
    </citation>
    <scope>NUCLEOTIDE SEQUENCE [LARGE SCALE GENOMIC DNA]</scope>
    <source>
        <strain evidence="11">cv. Pajares</strain>
    </source>
</reference>
<dbReference type="Pfam" id="PF14215">
    <property type="entry name" value="bHLH-MYC_N"/>
    <property type="match status" value="1"/>
</dbReference>
<dbReference type="GO" id="GO:0106167">
    <property type="term" value="P:extracellular ATP signaling"/>
    <property type="evidence" value="ECO:0007669"/>
    <property type="project" value="EnsemblPlants"/>
</dbReference>
<dbReference type="FunFam" id="4.10.280.10:FF:000078">
    <property type="entry name" value="Transcription factor bHLH13"/>
    <property type="match status" value="1"/>
</dbReference>
<evidence type="ECO:0000256" key="2">
    <source>
        <dbReference type="ARBA" id="ARBA00023015"/>
    </source>
</evidence>
<dbReference type="PROSITE" id="PS50888">
    <property type="entry name" value="BHLH"/>
    <property type="match status" value="1"/>
</dbReference>
<evidence type="ECO:0000256" key="4">
    <source>
        <dbReference type="ARBA" id="ARBA00023163"/>
    </source>
</evidence>
<feature type="compositionally biased region" description="Basic and acidic residues" evidence="8">
    <location>
        <begin position="356"/>
        <end position="369"/>
    </location>
</feature>
<name>A0A087GF20_ARAAL</name>
<dbReference type="GO" id="GO:0006952">
    <property type="term" value="P:defense response"/>
    <property type="evidence" value="ECO:0007669"/>
    <property type="project" value="EnsemblPlants"/>
</dbReference>
<evidence type="ECO:0000313" key="10">
    <source>
        <dbReference type="EMBL" id="KFK28472.1"/>
    </source>
</evidence>
<feature type="coiled-coil region" evidence="7">
    <location>
        <begin position="405"/>
        <end position="439"/>
    </location>
</feature>
<dbReference type="InterPro" id="IPR025610">
    <property type="entry name" value="MYC/MYB_N"/>
</dbReference>
<dbReference type="CDD" id="cd11449">
    <property type="entry name" value="bHLH_AtAIB_like"/>
    <property type="match status" value="1"/>
</dbReference>
<dbReference type="GO" id="GO:0043425">
    <property type="term" value="F:bHLH transcription factor binding"/>
    <property type="evidence" value="ECO:0007669"/>
    <property type="project" value="EnsemblPlants"/>
</dbReference>
<dbReference type="Proteomes" id="UP000029120">
    <property type="component" value="Chromosome 7"/>
</dbReference>
<dbReference type="InterPro" id="IPR054502">
    <property type="entry name" value="bHLH-TF_ACT-like_plant"/>
</dbReference>
<evidence type="ECO:0000256" key="5">
    <source>
        <dbReference type="ARBA" id="ARBA00023242"/>
    </source>
</evidence>
<comment type="subcellular location">
    <subcellularLocation>
        <location evidence="1 6">Nucleus</location>
    </subcellularLocation>
</comment>
<organism evidence="10 11">
    <name type="scientific">Arabis alpina</name>
    <name type="common">Alpine rock-cress</name>
    <dbReference type="NCBI Taxonomy" id="50452"/>
    <lineage>
        <taxon>Eukaryota</taxon>
        <taxon>Viridiplantae</taxon>
        <taxon>Streptophyta</taxon>
        <taxon>Embryophyta</taxon>
        <taxon>Tracheophyta</taxon>
        <taxon>Spermatophyta</taxon>
        <taxon>Magnoliopsida</taxon>
        <taxon>eudicotyledons</taxon>
        <taxon>Gunneridae</taxon>
        <taxon>Pentapetalae</taxon>
        <taxon>rosids</taxon>
        <taxon>malvids</taxon>
        <taxon>Brassicales</taxon>
        <taxon>Brassicaceae</taxon>
        <taxon>Arabideae</taxon>
        <taxon>Arabis</taxon>
    </lineage>
</organism>
<dbReference type="AlphaFoldDB" id="A0A087GF20"/>
<proteinExistence type="predicted"/>
<dbReference type="GO" id="GO:0000976">
    <property type="term" value="F:transcription cis-regulatory region binding"/>
    <property type="evidence" value="ECO:0007669"/>
    <property type="project" value="TreeGrafter"/>
</dbReference>
<protein>
    <recommendedName>
        <fullName evidence="6">Transcription factor</fullName>
        <shortName evidence="6">bHLH transcription factor</shortName>
    </recommendedName>
    <alternativeName>
        <fullName evidence="6">Basic helix-loop-helix protein</fullName>
    </alternativeName>
</protein>
<feature type="compositionally biased region" description="Basic residues" evidence="8">
    <location>
        <begin position="346"/>
        <end position="355"/>
    </location>
</feature>
<dbReference type="Pfam" id="PF22754">
    <property type="entry name" value="bHLH-TF_ACT-like_plant"/>
    <property type="match status" value="1"/>
</dbReference>
<sequence>MSPTINLPLTEDHTLNNNTSTNLWSTEEDDEDTSIMQALIPPPLSQTNEHNNLQQKLQALIEGANQNWTYAVFWLSSHEDNNNNNNNNNASAMLCWGDGYYKGGEEYKSRKKSNPLEQEHRKRVIRELNSLLSSGFVVSSDEDEEVTDTEWFFLVSMTQSFINGSGLPSQAFSNSNTIWLSGSNALASSCCVRACQGQVYGLETMVCVPVMNGVVELGSWEIIEPNSDLVDKVNMVFGDESGSWTFDQGENDPSLWINEPDLTGFVTPVMNNSSCNSDSDQVSKLCNGGSSVENPNRFVVVDDDEESKNKKKRCLVLDNEEGMLSFTSVVKEAGSNRNVVEPGEKKPRKRGRKPANGREEPLNHVEAERQRREKLNQKFYALRAVVPNVSKMDKASLLGDAISYINELKSNLEKAESDKEELEKQIDEMRKEVKAKAMASENGKCSVKDRKCLNQDSSVAIEMEIDVKIIGWDVMVRIQCSKKNHPGARFMEALKELDMEVNHASLSVMNDLMIQQATVKMGNQFFTQDQLKVALMEKVGECK</sequence>
<dbReference type="Pfam" id="PF00010">
    <property type="entry name" value="HLH"/>
    <property type="match status" value="1"/>
</dbReference>
<dbReference type="InterPro" id="IPR045084">
    <property type="entry name" value="AIB/MYC-like"/>
</dbReference>
<dbReference type="GO" id="GO:0003700">
    <property type="term" value="F:DNA-binding transcription factor activity"/>
    <property type="evidence" value="ECO:0007669"/>
    <property type="project" value="InterPro"/>
</dbReference>
<dbReference type="eggNOG" id="ENOG502QUFW">
    <property type="taxonomic scope" value="Eukaryota"/>
</dbReference>
<evidence type="ECO:0000256" key="3">
    <source>
        <dbReference type="ARBA" id="ARBA00023125"/>
    </source>
</evidence>
<evidence type="ECO:0000256" key="6">
    <source>
        <dbReference type="RuleBase" id="RU369104"/>
    </source>
</evidence>
<dbReference type="OrthoDB" id="1926382at2759"/>
<evidence type="ECO:0000256" key="8">
    <source>
        <dbReference type="SAM" id="MobiDB-lite"/>
    </source>
</evidence>
<dbReference type="GO" id="GO:2000652">
    <property type="term" value="P:regulation of secondary cell wall biogenesis"/>
    <property type="evidence" value="ECO:0007669"/>
    <property type="project" value="EnsemblPlants"/>
</dbReference>
<dbReference type="GO" id="GO:0010374">
    <property type="term" value="P:stomatal complex development"/>
    <property type="evidence" value="ECO:0007669"/>
    <property type="project" value="EnsemblPlants"/>
</dbReference>
<dbReference type="InterPro" id="IPR011598">
    <property type="entry name" value="bHLH_dom"/>
</dbReference>
<keyword evidence="3" id="KW-0238">DNA-binding</keyword>
<dbReference type="EMBL" id="CM002875">
    <property type="protein sequence ID" value="KFK28472.1"/>
    <property type="molecule type" value="Genomic_DNA"/>
</dbReference>
<dbReference type="GO" id="GO:0045893">
    <property type="term" value="P:positive regulation of DNA-templated transcription"/>
    <property type="evidence" value="ECO:0007669"/>
    <property type="project" value="EnsemblPlants"/>
</dbReference>
<keyword evidence="4 6" id="KW-0804">Transcription</keyword>
<dbReference type="GO" id="GO:0009718">
    <property type="term" value="P:anthocyanin-containing compound biosynthetic process"/>
    <property type="evidence" value="ECO:0007669"/>
    <property type="project" value="EnsemblPlants"/>
</dbReference>